<evidence type="ECO:0000313" key="1">
    <source>
        <dbReference type="EMBL" id="EXX71378.1"/>
    </source>
</evidence>
<dbReference type="OrthoDB" id="2444762at2759"/>
<gene>
    <name evidence="1" type="ORF">RirG_079100</name>
</gene>
<proteinExistence type="predicted"/>
<name>A0A015MX53_RHIIW</name>
<accession>A0A015MX53</accession>
<dbReference type="EMBL" id="JEMT01016137">
    <property type="protein sequence ID" value="EXX71378.1"/>
    <property type="molecule type" value="Genomic_DNA"/>
</dbReference>
<sequence length="52" mass="6026">MGYGIWIWDMGYGDMGYWIWDMGYGIGILEWDYGIWDGMIGYGMGYGISQSH</sequence>
<dbReference type="HOGENOM" id="CLU_3088506_0_0_1"/>
<keyword evidence="2" id="KW-1185">Reference proteome</keyword>
<dbReference type="Proteomes" id="UP000022910">
    <property type="component" value="Unassembled WGS sequence"/>
</dbReference>
<organism evidence="1 2">
    <name type="scientific">Rhizophagus irregularis (strain DAOM 197198w)</name>
    <name type="common">Glomus intraradices</name>
    <dbReference type="NCBI Taxonomy" id="1432141"/>
    <lineage>
        <taxon>Eukaryota</taxon>
        <taxon>Fungi</taxon>
        <taxon>Fungi incertae sedis</taxon>
        <taxon>Mucoromycota</taxon>
        <taxon>Glomeromycotina</taxon>
        <taxon>Glomeromycetes</taxon>
        <taxon>Glomerales</taxon>
        <taxon>Glomeraceae</taxon>
        <taxon>Rhizophagus</taxon>
    </lineage>
</organism>
<dbReference type="AlphaFoldDB" id="A0A015MX53"/>
<evidence type="ECO:0000313" key="2">
    <source>
        <dbReference type="Proteomes" id="UP000022910"/>
    </source>
</evidence>
<reference evidence="1 2" key="1">
    <citation type="submission" date="2014-02" db="EMBL/GenBank/DDBJ databases">
        <title>Single nucleus genome sequencing reveals high similarity among nuclei of an endomycorrhizal fungus.</title>
        <authorList>
            <person name="Lin K."/>
            <person name="Geurts R."/>
            <person name="Zhang Z."/>
            <person name="Limpens E."/>
            <person name="Saunders D.G."/>
            <person name="Mu D."/>
            <person name="Pang E."/>
            <person name="Cao H."/>
            <person name="Cha H."/>
            <person name="Lin T."/>
            <person name="Zhou Q."/>
            <person name="Shang Y."/>
            <person name="Li Y."/>
            <person name="Ivanov S."/>
            <person name="Sharma T."/>
            <person name="Velzen R.V."/>
            <person name="Ruijter N.D."/>
            <person name="Aanen D.K."/>
            <person name="Win J."/>
            <person name="Kamoun S."/>
            <person name="Bisseling T."/>
            <person name="Huang S."/>
        </authorList>
    </citation>
    <scope>NUCLEOTIDE SEQUENCE [LARGE SCALE GENOMIC DNA]</scope>
    <source>
        <strain evidence="2">DAOM197198w</strain>
    </source>
</reference>
<protein>
    <submittedName>
        <fullName evidence="1">Uncharacterized protein</fullName>
    </submittedName>
</protein>
<comment type="caution">
    <text evidence="1">The sequence shown here is derived from an EMBL/GenBank/DDBJ whole genome shotgun (WGS) entry which is preliminary data.</text>
</comment>